<dbReference type="GO" id="GO:0006574">
    <property type="term" value="P:L-valine catabolic process"/>
    <property type="evidence" value="ECO:0007669"/>
    <property type="project" value="TreeGrafter"/>
</dbReference>
<dbReference type="PANTHER" id="PTHR43866">
    <property type="entry name" value="MALONATE-SEMIALDEHYDE DEHYDROGENASE"/>
    <property type="match status" value="1"/>
</dbReference>
<dbReference type="EMBL" id="LNXV01000003">
    <property type="protein sequence ID" value="KTC87003.1"/>
    <property type="molecule type" value="Genomic_DNA"/>
</dbReference>
<keyword evidence="3" id="KW-0520">NAD</keyword>
<dbReference type="Gene3D" id="3.40.309.10">
    <property type="entry name" value="Aldehyde Dehydrogenase, Chain A, domain 2"/>
    <property type="match status" value="1"/>
</dbReference>
<dbReference type="Pfam" id="PF00171">
    <property type="entry name" value="Aldedh"/>
    <property type="match status" value="1"/>
</dbReference>
<protein>
    <recommendedName>
        <fullName evidence="1">methylmalonate-semialdehyde dehydrogenase (CoA acylating)</fullName>
        <ecNumber evidence="1">1.2.1.27</ecNumber>
    </recommendedName>
</protein>
<dbReference type="CDD" id="cd07085">
    <property type="entry name" value="ALDH_F6_MMSDH"/>
    <property type="match status" value="1"/>
</dbReference>
<dbReference type="GO" id="GO:0006210">
    <property type="term" value="P:thymine catabolic process"/>
    <property type="evidence" value="ECO:0007669"/>
    <property type="project" value="TreeGrafter"/>
</dbReference>
<dbReference type="EC" id="1.2.1.27" evidence="1"/>
<organism evidence="5 6">
    <name type="scientific">Legionella brunensis</name>
    <dbReference type="NCBI Taxonomy" id="29422"/>
    <lineage>
        <taxon>Bacteria</taxon>
        <taxon>Pseudomonadati</taxon>
        <taxon>Pseudomonadota</taxon>
        <taxon>Gammaproteobacteria</taxon>
        <taxon>Legionellales</taxon>
        <taxon>Legionellaceae</taxon>
        <taxon>Legionella</taxon>
    </lineage>
</organism>
<proteinExistence type="predicted"/>
<dbReference type="STRING" id="29422.Lbru_0232"/>
<name>A0A0W0SUF7_9GAMM</name>
<dbReference type="Gene3D" id="3.40.605.10">
    <property type="entry name" value="Aldehyde Dehydrogenase, Chain A, domain 1"/>
    <property type="match status" value="1"/>
</dbReference>
<dbReference type="InterPro" id="IPR015590">
    <property type="entry name" value="Aldehyde_DH_dom"/>
</dbReference>
<dbReference type="InterPro" id="IPR016160">
    <property type="entry name" value="Ald_DH_CS_CYS"/>
</dbReference>
<dbReference type="PATRIC" id="fig|29422.6.peg.241"/>
<keyword evidence="6" id="KW-1185">Reference proteome</keyword>
<dbReference type="NCBIfam" id="TIGR01722">
    <property type="entry name" value="MMSDH"/>
    <property type="match status" value="1"/>
</dbReference>
<gene>
    <name evidence="5" type="primary">mmsA</name>
    <name evidence="5" type="ORF">Lbru_0232</name>
</gene>
<dbReference type="PANTHER" id="PTHR43866:SF4">
    <property type="entry name" value="MALONATE-SEMIALDEHYDE DEHYDROGENASE"/>
    <property type="match status" value="1"/>
</dbReference>
<accession>A0A0W0SUF7</accession>
<dbReference type="FunFam" id="3.40.605.10:FF:000003">
    <property type="entry name" value="Methylmalonate-semialdehyde dehydrogenase [acylating]"/>
    <property type="match status" value="1"/>
</dbReference>
<dbReference type="InterPro" id="IPR016163">
    <property type="entry name" value="Ald_DH_C"/>
</dbReference>
<dbReference type="Proteomes" id="UP000054742">
    <property type="component" value="Unassembled WGS sequence"/>
</dbReference>
<dbReference type="FunFam" id="3.40.309.10:FF:000002">
    <property type="entry name" value="Methylmalonate-semialdehyde dehydrogenase (Acylating)"/>
    <property type="match status" value="1"/>
</dbReference>
<evidence type="ECO:0000313" key="5">
    <source>
        <dbReference type="EMBL" id="KTC87003.1"/>
    </source>
</evidence>
<reference evidence="5 6" key="1">
    <citation type="submission" date="2015-11" db="EMBL/GenBank/DDBJ databases">
        <title>Genomic analysis of 38 Legionella species identifies large and diverse effector repertoires.</title>
        <authorList>
            <person name="Burstein D."/>
            <person name="Amaro F."/>
            <person name="Zusman T."/>
            <person name="Lifshitz Z."/>
            <person name="Cohen O."/>
            <person name="Gilbert J.A."/>
            <person name="Pupko T."/>
            <person name="Shuman H.A."/>
            <person name="Segal G."/>
        </authorList>
    </citation>
    <scope>NUCLEOTIDE SEQUENCE [LARGE SCALE GENOMIC DNA]</scope>
    <source>
        <strain evidence="5 6">ATCC 43878</strain>
    </source>
</reference>
<dbReference type="InterPro" id="IPR010061">
    <property type="entry name" value="MeMal-semiAld_DH"/>
</dbReference>
<evidence type="ECO:0000256" key="3">
    <source>
        <dbReference type="ARBA" id="ARBA00023027"/>
    </source>
</evidence>
<feature type="domain" description="Aldehyde dehydrogenase" evidence="4">
    <location>
        <begin position="14"/>
        <end position="479"/>
    </location>
</feature>
<keyword evidence="2 5" id="KW-0560">Oxidoreductase</keyword>
<dbReference type="AlphaFoldDB" id="A0A0W0SUF7"/>
<dbReference type="InterPro" id="IPR016161">
    <property type="entry name" value="Ald_DH/histidinol_DH"/>
</dbReference>
<evidence type="ECO:0000313" key="6">
    <source>
        <dbReference type="Proteomes" id="UP000054742"/>
    </source>
</evidence>
<dbReference type="PROSITE" id="PS00070">
    <property type="entry name" value="ALDEHYDE_DEHYDR_CYS"/>
    <property type="match status" value="1"/>
</dbReference>
<sequence length="499" mass="54449">MSYIVPHYIGGKTWTETSANSHTIYNPALGEAIGQVYFADKSLCNKAIASAKTAWPEWAETTPLKRARILFKFRELLEKYQLDLARLVTREHGKTIDDAKGSVARAIEVVEFHCGLVNQLQGDFSADVSNHIDCHTLRQPLGVCAGVSPFNFPVMVPVWMMIPAIACGNTFILKPSEQDPSAAIHLLELLTEAGLPDGVANCIHGDKTVVDYLLTHPDIRAFTAVASTPVAEAIYTKATSHGKRAHTFGGAKNHCVVMPDADLSQAANAIVGAAYGSAGERCMAISAVVAVGEHTADKLLEKIKPLVNAMRIDAGDAEKSDMGPLISSAHKKRVIAAIDQGVSEGAKLIIDGRSFKHKNHPQGYFVGPSLFDEVNESMSVYENEIFGPVLVMLRVDNFDEALDLINRHQYGNGTAIFTRDGYTAREFSQRVQVGMVGINIPIPVPIASHPFGGWKRSSFGDTNMHGEESINFYTRRKTVTSKWPVTELNESTFIMPTNK</sequence>
<dbReference type="SUPFAM" id="SSF53720">
    <property type="entry name" value="ALDH-like"/>
    <property type="match status" value="1"/>
</dbReference>
<evidence type="ECO:0000259" key="4">
    <source>
        <dbReference type="Pfam" id="PF00171"/>
    </source>
</evidence>
<comment type="caution">
    <text evidence="5">The sequence shown here is derived from an EMBL/GenBank/DDBJ whole genome shotgun (WGS) entry which is preliminary data.</text>
</comment>
<dbReference type="RefSeq" id="WP_058440343.1">
    <property type="nucleotide sequence ID" value="NZ_CAAAHU010000001.1"/>
</dbReference>
<dbReference type="GO" id="GO:0004491">
    <property type="term" value="F:methylmalonate-semialdehyde dehydrogenase (acylating, NAD) activity"/>
    <property type="evidence" value="ECO:0007669"/>
    <property type="project" value="UniProtKB-EC"/>
</dbReference>
<evidence type="ECO:0000256" key="2">
    <source>
        <dbReference type="ARBA" id="ARBA00023002"/>
    </source>
</evidence>
<dbReference type="InterPro" id="IPR016162">
    <property type="entry name" value="Ald_DH_N"/>
</dbReference>
<evidence type="ECO:0000256" key="1">
    <source>
        <dbReference type="ARBA" id="ARBA00013048"/>
    </source>
</evidence>
<dbReference type="OrthoDB" id="9812625at2"/>